<dbReference type="InterPro" id="IPR045528">
    <property type="entry name" value="DO-GTPase2"/>
</dbReference>
<evidence type="ECO:0000313" key="3">
    <source>
        <dbReference type="EMBL" id="AGS49282.1"/>
    </source>
</evidence>
<evidence type="ECO:0000259" key="2">
    <source>
        <dbReference type="Pfam" id="PF19993"/>
    </source>
</evidence>
<keyword evidence="1" id="KW-1133">Transmembrane helix</keyword>
<feature type="domain" description="Double-GTPase 2" evidence="2">
    <location>
        <begin position="268"/>
        <end position="497"/>
    </location>
</feature>
<dbReference type="SUPFAM" id="SSF52540">
    <property type="entry name" value="P-loop containing nucleoside triphosphate hydrolases"/>
    <property type="match status" value="1"/>
</dbReference>
<feature type="transmembrane region" description="Helical" evidence="1">
    <location>
        <begin position="36"/>
        <end position="57"/>
    </location>
</feature>
<accession>S5UBL5</accession>
<evidence type="ECO:0000256" key="1">
    <source>
        <dbReference type="SAM" id="Phobius"/>
    </source>
</evidence>
<feature type="transmembrane region" description="Helical" evidence="1">
    <location>
        <begin position="128"/>
        <end position="149"/>
    </location>
</feature>
<sequence>MQYIVGFFVALFALYIVLWLVLAVLFYVVLPVYVALIPLAVVAGMIVSIVVTTLTLVGAGKHRPATITPDDVTAGTARLPQLPKDSAFGRDWAWPSYLVSQWRVDLATATRGVLGILGRGWRALPRKVGVLMALAAYPVWLAVNVGALFTGVLIAVPWLTFVLVAWLGWLLVVGLLRGADTAIQRTRRSSPSCPACHLVTKVPVFPCTKCGTLHRDVRPGRLGGAWRRCGCGGVLPTTILRAALKIRPVCPRCEKPYRAGAAVLTDIRIPVFGPTSAGKTRLVNAGLVALRDQAAAQGAVTEFVDQESETAYREGADIIASDGDTAKTAPGKLPAITLQIRSGRRKASLHVFDAAGEYYTNRDENADLEFLDYAQGMVFVVDPFSIPWVIDQFFGGTTHPRVAQANPAVDDPLQTYHVTVRRLRDYGIDTGHRSLAIAVVKADLLTGTEPAADLDPGDVKDWLDRAGLDHLVLTAERDFAEVRYFLVASTRAKAEAMSPAAPFVWLLGKSGVDIAPAEVKA</sequence>
<proteinExistence type="predicted"/>
<keyword evidence="1" id="KW-0812">Transmembrane</keyword>
<protein>
    <recommendedName>
        <fullName evidence="2">Double-GTPase 2 domain-containing protein</fullName>
    </recommendedName>
</protein>
<organism evidence="3">
    <name type="scientific">uncultured bacterium esnapd2</name>
    <dbReference type="NCBI Taxonomy" id="1366601"/>
    <lineage>
        <taxon>Bacteria</taxon>
        <taxon>environmental samples</taxon>
    </lineage>
</organism>
<name>S5UBL5_9BACT</name>
<dbReference type="AlphaFoldDB" id="S5UBL5"/>
<feature type="transmembrane region" description="Helical" evidence="1">
    <location>
        <begin position="155"/>
        <end position="179"/>
    </location>
</feature>
<dbReference type="InterPro" id="IPR027417">
    <property type="entry name" value="P-loop_NTPase"/>
</dbReference>
<dbReference type="Pfam" id="PF19993">
    <property type="entry name" value="DO-GTPase2"/>
    <property type="match status" value="1"/>
</dbReference>
<reference evidence="3" key="1">
    <citation type="journal article" date="2013" name="Proc. Natl. Acad. Sci. U.S.A.">
        <title>Mapping gene clusters within arrayed metagenomic libraries to expand the structural diversity of biomedically relevant natural products.</title>
        <authorList>
            <person name="Owen J.G."/>
            <person name="Reddy B.V."/>
            <person name="Ternei M.A."/>
            <person name="Charlop-Powers Z."/>
            <person name="Calle P.Y."/>
            <person name="Kim J.H."/>
            <person name="Brady S.F."/>
        </authorList>
    </citation>
    <scope>NUCLEOTIDE SEQUENCE</scope>
</reference>
<feature type="transmembrane region" description="Helical" evidence="1">
    <location>
        <begin position="7"/>
        <end position="30"/>
    </location>
</feature>
<keyword evidence="1" id="KW-0472">Membrane</keyword>
<dbReference type="EMBL" id="KF264539">
    <property type="protein sequence ID" value="AGS49282.1"/>
    <property type="molecule type" value="Genomic_DNA"/>
</dbReference>